<organism evidence="1 2">
    <name type="scientific">Solanum pinnatisectum</name>
    <name type="common">tansyleaf nightshade</name>
    <dbReference type="NCBI Taxonomy" id="50273"/>
    <lineage>
        <taxon>Eukaryota</taxon>
        <taxon>Viridiplantae</taxon>
        <taxon>Streptophyta</taxon>
        <taxon>Embryophyta</taxon>
        <taxon>Tracheophyta</taxon>
        <taxon>Spermatophyta</taxon>
        <taxon>Magnoliopsida</taxon>
        <taxon>eudicotyledons</taxon>
        <taxon>Gunneridae</taxon>
        <taxon>Pentapetalae</taxon>
        <taxon>asterids</taxon>
        <taxon>lamiids</taxon>
        <taxon>Solanales</taxon>
        <taxon>Solanaceae</taxon>
        <taxon>Solanoideae</taxon>
        <taxon>Solaneae</taxon>
        <taxon>Solanum</taxon>
    </lineage>
</organism>
<dbReference type="Proteomes" id="UP001311915">
    <property type="component" value="Unassembled WGS sequence"/>
</dbReference>
<gene>
    <name evidence="1" type="ORF">R3W88_031966</name>
</gene>
<evidence type="ECO:0000313" key="2">
    <source>
        <dbReference type="Proteomes" id="UP001311915"/>
    </source>
</evidence>
<comment type="caution">
    <text evidence="1">The sequence shown here is derived from an EMBL/GenBank/DDBJ whole genome shotgun (WGS) entry which is preliminary data.</text>
</comment>
<reference evidence="1 2" key="1">
    <citation type="submission" date="2023-10" db="EMBL/GenBank/DDBJ databases">
        <title>Genome-Wide Identification Analysis in wild type Solanum Pinnatisectum Reveals Some Genes Defensing Phytophthora Infestans.</title>
        <authorList>
            <person name="Sun C."/>
        </authorList>
    </citation>
    <scope>NUCLEOTIDE SEQUENCE [LARGE SCALE GENOMIC DNA]</scope>
    <source>
        <strain evidence="1">LQN</strain>
        <tissue evidence="1">Leaf</tissue>
    </source>
</reference>
<evidence type="ECO:0000313" key="1">
    <source>
        <dbReference type="EMBL" id="KAK4727049.1"/>
    </source>
</evidence>
<proteinExistence type="predicted"/>
<accession>A0AAV9LPS8</accession>
<dbReference type="AlphaFoldDB" id="A0AAV9LPS8"/>
<sequence length="91" mass="9944">MREVSAKIQGKILKRWREKMLQYTNTGTKSKMLVSETLESTSANCCSSWTLALGSSKLELAIVHEISANSGSLVTTEGSCTKAVVDLNLMF</sequence>
<protein>
    <submittedName>
        <fullName evidence="1">Uncharacterized protein</fullName>
    </submittedName>
</protein>
<name>A0AAV9LPS8_9SOLN</name>
<dbReference type="EMBL" id="JAWPEI010000005">
    <property type="protein sequence ID" value="KAK4727049.1"/>
    <property type="molecule type" value="Genomic_DNA"/>
</dbReference>
<keyword evidence="2" id="KW-1185">Reference proteome</keyword>